<evidence type="ECO:0000256" key="2">
    <source>
        <dbReference type="ARBA" id="ARBA00024764"/>
    </source>
</evidence>
<dbReference type="GO" id="GO:0003677">
    <property type="term" value="F:DNA binding"/>
    <property type="evidence" value="ECO:0007669"/>
    <property type="project" value="UniProtKB-KW"/>
</dbReference>
<dbReference type="PANTHER" id="PTHR40083:SF1">
    <property type="entry name" value="UPF0122 PROTEIN YLXM"/>
    <property type="match status" value="1"/>
</dbReference>
<dbReference type="InterPro" id="IPR036388">
    <property type="entry name" value="WH-like_DNA-bd_sf"/>
</dbReference>
<keyword evidence="5" id="KW-1185">Reference proteome</keyword>
<evidence type="ECO:0000313" key="4">
    <source>
        <dbReference type="EMBL" id="MBW7571659.1"/>
    </source>
</evidence>
<dbReference type="Pfam" id="PF04297">
    <property type="entry name" value="UPF0122"/>
    <property type="match status" value="1"/>
</dbReference>
<reference evidence="4 5" key="1">
    <citation type="submission" date="2021-03" db="EMBL/GenBank/DDBJ databases">
        <title>Caproiciproducens sp. nov. isolated from feces of cow.</title>
        <authorList>
            <person name="Choi J.-Y."/>
        </authorList>
    </citation>
    <scope>NUCLEOTIDE SEQUENCE [LARGE SCALE GENOMIC DNA]</scope>
    <source>
        <strain evidence="4 5">AGMB10547</strain>
    </source>
</reference>
<evidence type="ECO:0000256" key="3">
    <source>
        <dbReference type="HAMAP-Rule" id="MF_00245"/>
    </source>
</evidence>
<dbReference type="InterPro" id="IPR013324">
    <property type="entry name" value="RNA_pol_sigma_r3/r4-like"/>
</dbReference>
<comment type="function">
    <text evidence="2 3">Might take part in the signal recognition particle (SRP) pathway. This is inferred from the conservation of its genetic proximity to ftsY/ffh. May be a regulatory protein.</text>
</comment>
<dbReference type="EMBL" id="JAGFNZ010000001">
    <property type="protein sequence ID" value="MBW7571659.1"/>
    <property type="molecule type" value="Genomic_DNA"/>
</dbReference>
<dbReference type="RefSeq" id="WP_219964052.1">
    <property type="nucleotide sequence ID" value="NZ_JAGFNZ010000001.1"/>
</dbReference>
<proteinExistence type="inferred from homology"/>
<protein>
    <recommendedName>
        <fullName evidence="3">UPF0122 protein J5W02_02430</fullName>
    </recommendedName>
</protein>
<evidence type="ECO:0000256" key="1">
    <source>
        <dbReference type="ARBA" id="ARBA00008720"/>
    </source>
</evidence>
<comment type="caution">
    <text evidence="4">The sequence shown here is derived from an EMBL/GenBank/DDBJ whole genome shotgun (WGS) entry which is preliminary data.</text>
</comment>
<dbReference type="PANTHER" id="PTHR40083">
    <property type="entry name" value="UPF0122 PROTEIN CBO2450/CLC_2298"/>
    <property type="match status" value="1"/>
</dbReference>
<dbReference type="Proteomes" id="UP000719942">
    <property type="component" value="Unassembled WGS sequence"/>
</dbReference>
<dbReference type="HAMAP" id="MF_00245">
    <property type="entry name" value="UPF0122"/>
    <property type="match status" value="1"/>
</dbReference>
<gene>
    <name evidence="4" type="ORF">J5W02_02430</name>
</gene>
<comment type="similarity">
    <text evidence="1 3">Belongs to the UPF0122 family.</text>
</comment>
<organism evidence="4 5">
    <name type="scientific">Caproiciproducens faecalis</name>
    <dbReference type="NCBI Taxonomy" id="2820301"/>
    <lineage>
        <taxon>Bacteria</taxon>
        <taxon>Bacillati</taxon>
        <taxon>Bacillota</taxon>
        <taxon>Clostridia</taxon>
        <taxon>Eubacteriales</taxon>
        <taxon>Acutalibacteraceae</taxon>
        <taxon>Caproiciproducens</taxon>
    </lineage>
</organism>
<dbReference type="InterPro" id="IPR054831">
    <property type="entry name" value="UPF0122_fam_protein"/>
</dbReference>
<dbReference type="Gene3D" id="1.10.10.10">
    <property type="entry name" value="Winged helix-like DNA-binding domain superfamily/Winged helix DNA-binding domain"/>
    <property type="match status" value="1"/>
</dbReference>
<name>A0ABS7DK27_9FIRM</name>
<dbReference type="InterPro" id="IPR007394">
    <property type="entry name" value="UPF0122"/>
</dbReference>
<sequence length="120" mass="14175">MSKNLEISLLLDFYGDMLTDKQREVIEYYYNEDLSLSEIADNQGITRQGVRDSIKRAEFQLLDMEERLGLARRFREMRDGLERIGSAAEQIKEYNEHYIYSNELENNAKLILDISQKLCE</sequence>
<dbReference type="NCBIfam" id="NF045758">
    <property type="entry name" value="YlxM"/>
    <property type="match status" value="1"/>
</dbReference>
<dbReference type="SUPFAM" id="SSF88659">
    <property type="entry name" value="Sigma3 and sigma4 domains of RNA polymerase sigma factors"/>
    <property type="match status" value="1"/>
</dbReference>
<evidence type="ECO:0000313" key="5">
    <source>
        <dbReference type="Proteomes" id="UP000719942"/>
    </source>
</evidence>
<keyword evidence="4" id="KW-0238">DNA-binding</keyword>
<accession>A0ABS7DK27</accession>